<accession>A0ABT0BHS8</accession>
<organism evidence="1 2">
    <name type="scientific">Novosphingobium organovorum</name>
    <dbReference type="NCBI Taxonomy" id="2930092"/>
    <lineage>
        <taxon>Bacteria</taxon>
        <taxon>Pseudomonadati</taxon>
        <taxon>Pseudomonadota</taxon>
        <taxon>Alphaproteobacteria</taxon>
        <taxon>Sphingomonadales</taxon>
        <taxon>Sphingomonadaceae</taxon>
        <taxon>Novosphingobium</taxon>
    </lineage>
</organism>
<dbReference type="EMBL" id="JALHLF010000121">
    <property type="protein sequence ID" value="MCJ2184617.1"/>
    <property type="molecule type" value="Genomic_DNA"/>
</dbReference>
<sequence>MTAATETARAMPDLLLGTGLALSALGPALLRLGWQARRVPVTLGWAALGLAAALTTVRAGAWGLATGCVIASACALAL</sequence>
<evidence type="ECO:0000313" key="2">
    <source>
        <dbReference type="Proteomes" id="UP001162881"/>
    </source>
</evidence>
<feature type="non-terminal residue" evidence="1">
    <location>
        <position position="78"/>
    </location>
</feature>
<reference evidence="1" key="1">
    <citation type="submission" date="2022-03" db="EMBL/GenBank/DDBJ databases">
        <title>Identification of a novel bacterium isolated from mangrove sediments.</title>
        <authorList>
            <person name="Pan X."/>
        </authorList>
    </citation>
    <scope>NUCLEOTIDE SEQUENCE</scope>
    <source>
        <strain evidence="1">B1949</strain>
    </source>
</reference>
<protein>
    <submittedName>
        <fullName evidence="1">Uncharacterized protein</fullName>
    </submittedName>
</protein>
<proteinExistence type="predicted"/>
<comment type="caution">
    <text evidence="1">The sequence shown here is derived from an EMBL/GenBank/DDBJ whole genome shotgun (WGS) entry which is preliminary data.</text>
</comment>
<keyword evidence="2" id="KW-1185">Reference proteome</keyword>
<dbReference type="Proteomes" id="UP001162881">
    <property type="component" value="Unassembled WGS sequence"/>
</dbReference>
<evidence type="ECO:0000313" key="1">
    <source>
        <dbReference type="EMBL" id="MCJ2184617.1"/>
    </source>
</evidence>
<gene>
    <name evidence="1" type="ORF">MTR62_18265</name>
</gene>
<name>A0ABT0BHS8_9SPHN</name>